<name>A0A2Z6NQS8_TRISU</name>
<dbReference type="PANTHER" id="PTHR32212:SF234">
    <property type="entry name" value="F-BOX_LRR-REPEAT PROTEIN 13-LIKE"/>
    <property type="match status" value="1"/>
</dbReference>
<protein>
    <recommendedName>
        <fullName evidence="1">F-box domain-containing protein</fullName>
    </recommendedName>
</protein>
<proteinExistence type="predicted"/>
<dbReference type="CDD" id="cd22160">
    <property type="entry name" value="F-box_AtFBL13-like"/>
    <property type="match status" value="1"/>
</dbReference>
<dbReference type="InterPro" id="IPR036047">
    <property type="entry name" value="F-box-like_dom_sf"/>
</dbReference>
<reference evidence="3" key="1">
    <citation type="journal article" date="2017" name="Front. Plant Sci.">
        <title>Climate Clever Clovers: New Paradigm to Reduce the Environmental Footprint of Ruminants by Breeding Low Methanogenic Forages Utilizing Haplotype Variation.</title>
        <authorList>
            <person name="Kaur P."/>
            <person name="Appels R."/>
            <person name="Bayer P.E."/>
            <person name="Keeble-Gagnere G."/>
            <person name="Wang J."/>
            <person name="Hirakawa H."/>
            <person name="Shirasawa K."/>
            <person name="Vercoe P."/>
            <person name="Stefanova K."/>
            <person name="Durmic Z."/>
            <person name="Nichols P."/>
            <person name="Revell C."/>
            <person name="Isobe S.N."/>
            <person name="Edwards D."/>
            <person name="Erskine W."/>
        </authorList>
    </citation>
    <scope>NUCLEOTIDE SEQUENCE [LARGE SCALE GENOMIC DNA]</scope>
    <source>
        <strain evidence="3">cv. Daliak</strain>
    </source>
</reference>
<keyword evidence="3" id="KW-1185">Reference proteome</keyword>
<dbReference type="OrthoDB" id="1433688at2759"/>
<dbReference type="SUPFAM" id="SSF81383">
    <property type="entry name" value="F-box domain"/>
    <property type="match status" value="1"/>
</dbReference>
<dbReference type="Proteomes" id="UP000242715">
    <property type="component" value="Unassembled WGS sequence"/>
</dbReference>
<evidence type="ECO:0000313" key="2">
    <source>
        <dbReference type="EMBL" id="GAU44463.1"/>
    </source>
</evidence>
<dbReference type="EMBL" id="DF974045">
    <property type="protein sequence ID" value="GAU44463.1"/>
    <property type="molecule type" value="Genomic_DNA"/>
</dbReference>
<dbReference type="InterPro" id="IPR001810">
    <property type="entry name" value="F-box_dom"/>
</dbReference>
<feature type="domain" description="F-box" evidence="1">
    <location>
        <begin position="21"/>
        <end position="46"/>
    </location>
</feature>
<dbReference type="PANTHER" id="PTHR32212">
    <property type="entry name" value="CYCLIN-LIKE F-BOX"/>
    <property type="match status" value="1"/>
</dbReference>
<evidence type="ECO:0000259" key="1">
    <source>
        <dbReference type="Pfam" id="PF00646"/>
    </source>
</evidence>
<dbReference type="InterPro" id="IPR053781">
    <property type="entry name" value="F-box_AtFBL13-like"/>
</dbReference>
<evidence type="ECO:0000313" key="3">
    <source>
        <dbReference type="Proteomes" id="UP000242715"/>
    </source>
</evidence>
<sequence>MKPISLYEEDIFYSKLSEPQLISHILSFLPTRDAVRTSVLSKKWLDNWRFVTKLDFDDSLYSEFSPRCAHCKHWCYYDFYVSDKVASGDLTLCEDCSISEDALYNGGNSLSFSDLKKVRVGGKKFRKRFLEELELVLKKFTTINVPTNSVHFEHLKHLKLSVTANGQVERILL</sequence>
<dbReference type="AlphaFoldDB" id="A0A2Z6NQS8"/>
<gene>
    <name evidence="2" type="ORF">TSUD_286550</name>
</gene>
<accession>A0A2Z6NQS8</accession>
<organism evidence="2 3">
    <name type="scientific">Trifolium subterraneum</name>
    <name type="common">Subterranean clover</name>
    <dbReference type="NCBI Taxonomy" id="3900"/>
    <lineage>
        <taxon>Eukaryota</taxon>
        <taxon>Viridiplantae</taxon>
        <taxon>Streptophyta</taxon>
        <taxon>Embryophyta</taxon>
        <taxon>Tracheophyta</taxon>
        <taxon>Spermatophyta</taxon>
        <taxon>Magnoliopsida</taxon>
        <taxon>eudicotyledons</taxon>
        <taxon>Gunneridae</taxon>
        <taxon>Pentapetalae</taxon>
        <taxon>rosids</taxon>
        <taxon>fabids</taxon>
        <taxon>Fabales</taxon>
        <taxon>Fabaceae</taxon>
        <taxon>Papilionoideae</taxon>
        <taxon>50 kb inversion clade</taxon>
        <taxon>NPAAA clade</taxon>
        <taxon>Hologalegina</taxon>
        <taxon>IRL clade</taxon>
        <taxon>Trifolieae</taxon>
        <taxon>Trifolium</taxon>
    </lineage>
</organism>
<dbReference type="Pfam" id="PF00646">
    <property type="entry name" value="F-box"/>
    <property type="match status" value="1"/>
</dbReference>